<name>A0A482GG96_BPGOS</name>
<dbReference type="Proteomes" id="UP000294673">
    <property type="component" value="Segment"/>
</dbReference>
<proteinExistence type="predicted"/>
<accession>A0A482GG96</accession>
<reference evidence="1 2" key="1">
    <citation type="submission" date="2018-12" db="EMBL/GenBank/DDBJ databases">
        <title>Still something new to discover - new insights into E. coli phage diversity and taxonomy.</title>
        <authorList>
            <person name="Korf I.H.E."/>
            <person name="Adriaennsens E."/>
            <person name="Dreiseikelmann B."/>
            <person name="Kropinski A."/>
            <person name="Nimtz M."/>
            <person name="Meier-Kolthoff J.P."/>
            <person name="Rohde M."/>
            <person name="van Raaij M."/>
            <person name="Wittmann J."/>
        </authorList>
    </citation>
    <scope>NUCLEOTIDE SEQUENCE [LARGE SCALE GENOMIC DNA]</scope>
</reference>
<gene>
    <name evidence="1" type="ORF">Goslar_00205</name>
</gene>
<dbReference type="EMBL" id="MK327938">
    <property type="protein sequence ID" value="QBO63997.1"/>
    <property type="molecule type" value="Genomic_DNA"/>
</dbReference>
<evidence type="ECO:0000313" key="2">
    <source>
        <dbReference type="Proteomes" id="UP000294673"/>
    </source>
</evidence>
<evidence type="ECO:0000313" key="1">
    <source>
        <dbReference type="EMBL" id="QBO63997.1"/>
    </source>
</evidence>
<organismHost>
    <name type="scientific">Escherichia coli</name>
    <dbReference type="NCBI Taxonomy" id="562"/>
</organismHost>
<keyword evidence="2" id="KW-1185">Reference proteome</keyword>
<sequence length="124" mass="14516">MDNISVIREYRAAIYVGPIVDVLDLALRSPFPDPDARHLMVEYVILQAIFDCGLFYSDQLGLAYYFKPEITQLLQVLSRKVQTDVRKCVVGQLEPNFWYRYEFELESATLEYNMLRLVMIRQGV</sequence>
<organism evidence="1 2">
    <name type="scientific">Escherichia phage vB_EcoM_Goslar</name>
    <dbReference type="NCBI Taxonomy" id="2502409"/>
    <lineage>
        <taxon>Viruses</taxon>
        <taxon>Duplodnaviria</taxon>
        <taxon>Heunggongvirae</taxon>
        <taxon>Uroviricota</taxon>
        <taxon>Caudoviricetes</taxon>
        <taxon>Chimalliviridae</taxon>
        <taxon>Goslarvirus</taxon>
        <taxon>Goslarvirus goslar</taxon>
    </lineage>
</organism>
<protein>
    <submittedName>
        <fullName evidence="1">Uncharacterized protein</fullName>
    </submittedName>
</protein>